<keyword evidence="5" id="KW-0547">Nucleotide-binding</keyword>
<dbReference type="InterPro" id="IPR011620">
    <property type="entry name" value="Sig_transdc_His_kinase_LytS_TM"/>
</dbReference>
<evidence type="ECO:0000256" key="6">
    <source>
        <dbReference type="ARBA" id="ARBA00022777"/>
    </source>
</evidence>
<feature type="transmembrane region" description="Helical" evidence="11">
    <location>
        <begin position="139"/>
        <end position="161"/>
    </location>
</feature>
<dbReference type="Proteomes" id="UP000757890">
    <property type="component" value="Unassembled WGS sequence"/>
</dbReference>
<dbReference type="GO" id="GO:0005524">
    <property type="term" value="F:ATP binding"/>
    <property type="evidence" value="ECO:0007669"/>
    <property type="project" value="UniProtKB-KW"/>
</dbReference>
<dbReference type="Pfam" id="PF06580">
    <property type="entry name" value="His_kinase"/>
    <property type="match status" value="1"/>
</dbReference>
<sequence>MYNTFINGVQHVWLGISIFLLLILSFSRTTIFRNALTARYFDRKRLVLFTVLFSAMAVSGTYWSVSAGGGIINFRAVGIMLAGFIGGPAVGSITGLIAGLHRAFFINTDASYIHGGLSILQGIAAGFTTNYLKSKHHRLWLWALIYAFLLEVLFWAFFALLTWPETVANPNALALLSLPILITNTIAVSLFIGVLEVSTYIWDSEKTKTTKNTFDAIQMIFSTLQAGFKDLTVTKITEIITTALPSLIWTAVIYKNRVYIRGAYKTKEDRTQGEAETSILRLQKSLPDMPHVLTFPVRWQNEIIGYIIAAKSKGDTFTKMGIEFLNGVCHIVEAIYEYEQMKEEKNLLAEAEIRALQAQINPHFLYNTLNTISFYVRSDPETARKLIKYLSDYFRHSLNNPSKFISLAEEMRVIDCYIQLERARFSDRLSVTYDFSEDMLENLQIPPLLLQPLVENAVIHGVIKREEGGTVRVGLIEHKTYNKIYVIDTGVGISRRKLKTLLIDRKRRDHIGLINVHQRLVSIFGERCGLHILSKEGKGTIVFANVPKVEKTKGKDDEHGN</sequence>
<evidence type="ECO:0000256" key="4">
    <source>
        <dbReference type="ARBA" id="ARBA00022692"/>
    </source>
</evidence>
<keyword evidence="9" id="KW-0902">Two-component regulatory system</keyword>
<dbReference type="InterPro" id="IPR036890">
    <property type="entry name" value="HATPase_C_sf"/>
</dbReference>
<dbReference type="Gene3D" id="3.30.565.10">
    <property type="entry name" value="Histidine kinase-like ATPase, C-terminal domain"/>
    <property type="match status" value="1"/>
</dbReference>
<evidence type="ECO:0000256" key="8">
    <source>
        <dbReference type="ARBA" id="ARBA00022989"/>
    </source>
</evidence>
<evidence type="ECO:0000256" key="3">
    <source>
        <dbReference type="ARBA" id="ARBA00022679"/>
    </source>
</evidence>
<dbReference type="PANTHER" id="PTHR34220:SF7">
    <property type="entry name" value="SENSOR HISTIDINE KINASE YPDA"/>
    <property type="match status" value="1"/>
</dbReference>
<dbReference type="InterPro" id="IPR050640">
    <property type="entry name" value="Bact_2-comp_sensor_kinase"/>
</dbReference>
<gene>
    <name evidence="15" type="ORF">HXL70_04160</name>
</gene>
<dbReference type="GO" id="GO:0005886">
    <property type="term" value="C:plasma membrane"/>
    <property type="evidence" value="ECO:0007669"/>
    <property type="project" value="UniProtKB-SubCell"/>
</dbReference>
<name>A0A930B9U8_9FIRM</name>
<feature type="transmembrane region" description="Helical" evidence="11">
    <location>
        <begin position="173"/>
        <end position="202"/>
    </location>
</feature>
<feature type="domain" description="Histidine kinase/HSP90-like ATPase" evidence="12">
    <location>
        <begin position="449"/>
        <end position="548"/>
    </location>
</feature>
<dbReference type="InterPro" id="IPR003594">
    <property type="entry name" value="HATPase_dom"/>
</dbReference>
<dbReference type="SUPFAM" id="SSF55874">
    <property type="entry name" value="ATPase domain of HSP90 chaperone/DNA topoisomerase II/histidine kinase"/>
    <property type="match status" value="1"/>
</dbReference>
<comment type="subcellular location">
    <subcellularLocation>
        <location evidence="1">Cell membrane</location>
        <topology evidence="1">Multi-pass membrane protein</topology>
    </subcellularLocation>
</comment>
<dbReference type="PANTHER" id="PTHR34220">
    <property type="entry name" value="SENSOR HISTIDINE KINASE YPDA"/>
    <property type="match status" value="1"/>
</dbReference>
<keyword evidence="3" id="KW-0808">Transferase</keyword>
<evidence type="ECO:0000259" key="12">
    <source>
        <dbReference type="Pfam" id="PF02518"/>
    </source>
</evidence>
<comment type="caution">
    <text evidence="15">The sequence shown here is derived from an EMBL/GenBank/DDBJ whole genome shotgun (WGS) entry which is preliminary data.</text>
</comment>
<dbReference type="Pfam" id="PF02518">
    <property type="entry name" value="HATPase_c"/>
    <property type="match status" value="1"/>
</dbReference>
<evidence type="ECO:0000256" key="1">
    <source>
        <dbReference type="ARBA" id="ARBA00004651"/>
    </source>
</evidence>
<dbReference type="GO" id="GO:0071555">
    <property type="term" value="P:cell wall organization"/>
    <property type="evidence" value="ECO:0007669"/>
    <property type="project" value="InterPro"/>
</dbReference>
<evidence type="ECO:0000256" key="11">
    <source>
        <dbReference type="SAM" id="Phobius"/>
    </source>
</evidence>
<evidence type="ECO:0000256" key="7">
    <source>
        <dbReference type="ARBA" id="ARBA00022840"/>
    </source>
</evidence>
<dbReference type="EMBL" id="JABZMK010000015">
    <property type="protein sequence ID" value="MBF1129223.1"/>
    <property type="molecule type" value="Genomic_DNA"/>
</dbReference>
<feature type="domain" description="Signal transduction histidine kinase internal region" evidence="13">
    <location>
        <begin position="351"/>
        <end position="429"/>
    </location>
</feature>
<organism evidence="15 16">
    <name type="scientific">Dialister invisus</name>
    <dbReference type="NCBI Taxonomy" id="218538"/>
    <lineage>
        <taxon>Bacteria</taxon>
        <taxon>Bacillati</taxon>
        <taxon>Bacillota</taxon>
        <taxon>Negativicutes</taxon>
        <taxon>Veillonellales</taxon>
        <taxon>Veillonellaceae</taxon>
        <taxon>Dialister</taxon>
    </lineage>
</organism>
<feature type="transmembrane region" description="Helical" evidence="11">
    <location>
        <begin position="12"/>
        <end position="31"/>
    </location>
</feature>
<evidence type="ECO:0000313" key="15">
    <source>
        <dbReference type="EMBL" id="MBF1129223.1"/>
    </source>
</evidence>
<protein>
    <submittedName>
        <fullName evidence="15">Histidine kinase</fullName>
    </submittedName>
</protein>
<keyword evidence="8 11" id="KW-1133">Transmembrane helix</keyword>
<feature type="transmembrane region" description="Helical" evidence="11">
    <location>
        <begin position="77"/>
        <end position="100"/>
    </location>
</feature>
<evidence type="ECO:0000313" key="16">
    <source>
        <dbReference type="Proteomes" id="UP000757890"/>
    </source>
</evidence>
<feature type="transmembrane region" description="Helical" evidence="11">
    <location>
        <begin position="112"/>
        <end position="132"/>
    </location>
</feature>
<dbReference type="InterPro" id="IPR010559">
    <property type="entry name" value="Sig_transdc_His_kin_internal"/>
</dbReference>
<keyword evidence="4 11" id="KW-0812">Transmembrane</keyword>
<feature type="domain" description="Signal transduction histidine kinase 5TM receptor LytS transmembrane region" evidence="14">
    <location>
        <begin position="30"/>
        <end position="196"/>
    </location>
</feature>
<evidence type="ECO:0000256" key="2">
    <source>
        <dbReference type="ARBA" id="ARBA00022475"/>
    </source>
</evidence>
<evidence type="ECO:0000256" key="9">
    <source>
        <dbReference type="ARBA" id="ARBA00023012"/>
    </source>
</evidence>
<evidence type="ECO:0000259" key="14">
    <source>
        <dbReference type="Pfam" id="PF07694"/>
    </source>
</evidence>
<keyword evidence="6 15" id="KW-0418">Kinase</keyword>
<keyword evidence="10 11" id="KW-0472">Membrane</keyword>
<evidence type="ECO:0000256" key="5">
    <source>
        <dbReference type="ARBA" id="ARBA00022741"/>
    </source>
</evidence>
<dbReference type="AlphaFoldDB" id="A0A930B9U8"/>
<feature type="transmembrane region" description="Helical" evidence="11">
    <location>
        <begin position="46"/>
        <end position="65"/>
    </location>
</feature>
<dbReference type="Gene3D" id="1.10.1760.20">
    <property type="match status" value="1"/>
</dbReference>
<keyword evidence="7" id="KW-0067">ATP-binding</keyword>
<dbReference type="Pfam" id="PF07694">
    <property type="entry name" value="5TM-5TMR_LYT"/>
    <property type="match status" value="1"/>
</dbReference>
<keyword evidence="2" id="KW-1003">Cell membrane</keyword>
<proteinExistence type="predicted"/>
<evidence type="ECO:0000256" key="10">
    <source>
        <dbReference type="ARBA" id="ARBA00023136"/>
    </source>
</evidence>
<dbReference type="GO" id="GO:0000155">
    <property type="term" value="F:phosphorelay sensor kinase activity"/>
    <property type="evidence" value="ECO:0007669"/>
    <property type="project" value="InterPro"/>
</dbReference>
<dbReference type="RefSeq" id="WP_276639387.1">
    <property type="nucleotide sequence ID" value="NZ_DBGCDW010000020.1"/>
</dbReference>
<accession>A0A930B9U8</accession>
<reference evidence="15" key="1">
    <citation type="submission" date="2020-04" db="EMBL/GenBank/DDBJ databases">
        <title>Deep metagenomics examines the oral microbiome during advanced dental caries in children, revealing novel taxa and co-occurrences with host molecules.</title>
        <authorList>
            <person name="Baker J.L."/>
            <person name="Morton J.T."/>
            <person name="Dinis M."/>
            <person name="Alvarez R."/>
            <person name="Tran N.C."/>
            <person name="Knight R."/>
            <person name="Edlund A."/>
        </authorList>
    </citation>
    <scope>NUCLEOTIDE SEQUENCE</scope>
    <source>
        <strain evidence="15">JCVI_32_bin.14</strain>
    </source>
</reference>
<evidence type="ECO:0000259" key="13">
    <source>
        <dbReference type="Pfam" id="PF06580"/>
    </source>
</evidence>